<reference evidence="1" key="1">
    <citation type="submission" date="2022-07" db="EMBL/GenBank/DDBJ databases">
        <title>Characterization of the Novel Bacterium Alteromonas immobilis LMIT006 and Alteromonas gregis LMIT007.</title>
        <authorList>
            <person name="Lin X."/>
        </authorList>
    </citation>
    <scope>NUCLEOTIDE SEQUENCE</scope>
    <source>
        <strain evidence="1">LMIT007</strain>
    </source>
</reference>
<dbReference type="EMBL" id="JANATA010000014">
    <property type="protein sequence ID" value="MCP3429038.1"/>
    <property type="molecule type" value="Genomic_DNA"/>
</dbReference>
<dbReference type="AlphaFoldDB" id="A0AA42BLN2"/>
<keyword evidence="1" id="KW-0489">Methyltransferase</keyword>
<organism evidence="1 2">
    <name type="scientific">Opacimonas viscosa</name>
    <dbReference type="NCBI Taxonomy" id="2961944"/>
    <lineage>
        <taxon>Bacteria</taxon>
        <taxon>Pseudomonadati</taxon>
        <taxon>Pseudomonadota</taxon>
        <taxon>Gammaproteobacteria</taxon>
        <taxon>Alteromonadales</taxon>
        <taxon>Alteromonadaceae</taxon>
        <taxon>Opacimonas</taxon>
    </lineage>
</organism>
<dbReference type="InterPro" id="IPR029063">
    <property type="entry name" value="SAM-dependent_MTases_sf"/>
</dbReference>
<keyword evidence="1" id="KW-0808">Transferase</keyword>
<evidence type="ECO:0000313" key="2">
    <source>
        <dbReference type="Proteomes" id="UP001165413"/>
    </source>
</evidence>
<keyword evidence="2" id="KW-1185">Reference proteome</keyword>
<sequence>MPTFAHEHGTHSLADSIKAAMQAEGRPDADVKRDRNRKPVQTLEFFGLQPDMKVVELIPGGGWYTRILAPVLAEKGEYYGAIGTSRIERNLVGQPGFENIQITAKDARLSRPDGAKFYALEMDNLGVTDADMVLTFRNYHNFDDAGRTKMNEAAFTALKSGGIYAVVDHTARHMEPYTNSNRRRFDPVKAIKEIQAAGFEFVDYSDLHYREDDELEYEVGARSVSGNTDRFTLKFRKP</sequence>
<dbReference type="SUPFAM" id="SSF53335">
    <property type="entry name" value="S-adenosyl-L-methionine-dependent methyltransferases"/>
    <property type="match status" value="1"/>
</dbReference>
<dbReference type="Proteomes" id="UP001165413">
    <property type="component" value="Unassembled WGS sequence"/>
</dbReference>
<dbReference type="PIRSF" id="PIRSF031679">
    <property type="entry name" value="Mtase_Alr7345_prd"/>
    <property type="match status" value="1"/>
</dbReference>
<comment type="caution">
    <text evidence="1">The sequence shown here is derived from an EMBL/GenBank/DDBJ whole genome shotgun (WGS) entry which is preliminary data.</text>
</comment>
<gene>
    <name evidence="1" type="ORF">NLF92_08790</name>
</gene>
<dbReference type="InterPro" id="IPR016980">
    <property type="entry name" value="S-AdoMet-dep_MeTrfase_Alr7345"/>
</dbReference>
<accession>A0AA42BLN2</accession>
<dbReference type="GO" id="GO:0032259">
    <property type="term" value="P:methylation"/>
    <property type="evidence" value="ECO:0007669"/>
    <property type="project" value="UniProtKB-KW"/>
</dbReference>
<proteinExistence type="predicted"/>
<name>A0AA42BLN2_9ALTE</name>
<dbReference type="GO" id="GO:0008168">
    <property type="term" value="F:methyltransferase activity"/>
    <property type="evidence" value="ECO:0007669"/>
    <property type="project" value="UniProtKB-KW"/>
</dbReference>
<dbReference type="Gene3D" id="3.40.50.150">
    <property type="entry name" value="Vaccinia Virus protein VP39"/>
    <property type="match status" value="1"/>
</dbReference>
<evidence type="ECO:0000313" key="1">
    <source>
        <dbReference type="EMBL" id="MCP3429038.1"/>
    </source>
</evidence>
<protein>
    <submittedName>
        <fullName evidence="1">Methyltransferase</fullName>
    </submittedName>
</protein>